<accession>A0A830HEN4</accession>
<comment type="function">
    <text evidence="1">May be involved in both secretory and endocytic intracellular trafficking in the endosomal/prevacuolar compartments.</text>
</comment>
<evidence type="ECO:0000256" key="6">
    <source>
        <dbReference type="ARBA" id="ARBA00023136"/>
    </source>
</evidence>
<feature type="transmembrane region" description="Helical" evidence="8">
    <location>
        <begin position="207"/>
        <end position="227"/>
    </location>
</feature>
<dbReference type="GO" id="GO:0016020">
    <property type="term" value="C:membrane"/>
    <property type="evidence" value="ECO:0007669"/>
    <property type="project" value="UniProtKB-SubCell"/>
</dbReference>
<dbReference type="Pfam" id="PF03208">
    <property type="entry name" value="PRA1"/>
    <property type="match status" value="1"/>
</dbReference>
<evidence type="ECO:0000313" key="9">
    <source>
        <dbReference type="EMBL" id="GHP04963.1"/>
    </source>
</evidence>
<dbReference type="AlphaFoldDB" id="A0A830HEN4"/>
<organism evidence="9 10">
    <name type="scientific">Pycnococcus provasolii</name>
    <dbReference type="NCBI Taxonomy" id="41880"/>
    <lineage>
        <taxon>Eukaryota</taxon>
        <taxon>Viridiplantae</taxon>
        <taxon>Chlorophyta</taxon>
        <taxon>Pseudoscourfieldiophyceae</taxon>
        <taxon>Pseudoscourfieldiales</taxon>
        <taxon>Pycnococcaceae</taxon>
        <taxon>Pycnococcus</taxon>
    </lineage>
</organism>
<dbReference type="EMBL" id="BNJQ01000009">
    <property type="protein sequence ID" value="GHP04963.1"/>
    <property type="molecule type" value="Genomic_DNA"/>
</dbReference>
<keyword evidence="10" id="KW-1185">Reference proteome</keyword>
<comment type="caution">
    <text evidence="9">The sequence shown here is derived from an EMBL/GenBank/DDBJ whole genome shotgun (WGS) entry which is preliminary data.</text>
</comment>
<evidence type="ECO:0000256" key="2">
    <source>
        <dbReference type="ARBA" id="ARBA00004141"/>
    </source>
</evidence>
<evidence type="ECO:0000256" key="4">
    <source>
        <dbReference type="ARBA" id="ARBA00022692"/>
    </source>
</evidence>
<evidence type="ECO:0000256" key="8">
    <source>
        <dbReference type="SAM" id="Phobius"/>
    </source>
</evidence>
<protein>
    <recommendedName>
        <fullName evidence="11">PRA1 family protein</fullName>
    </recommendedName>
</protein>
<keyword evidence="4 8" id="KW-0812">Transmembrane</keyword>
<evidence type="ECO:0000256" key="7">
    <source>
        <dbReference type="SAM" id="MobiDB-lite"/>
    </source>
</evidence>
<comment type="similarity">
    <text evidence="3">Belongs to the PRA1 family.</text>
</comment>
<evidence type="ECO:0008006" key="11">
    <source>
        <dbReference type="Google" id="ProtNLM"/>
    </source>
</evidence>
<feature type="compositionally biased region" description="Low complexity" evidence="7">
    <location>
        <begin position="299"/>
        <end position="308"/>
    </location>
</feature>
<dbReference type="GO" id="GO:0005783">
    <property type="term" value="C:endoplasmic reticulum"/>
    <property type="evidence" value="ECO:0007669"/>
    <property type="project" value="UniProtKB-ARBA"/>
</dbReference>
<evidence type="ECO:0000256" key="3">
    <source>
        <dbReference type="ARBA" id="ARBA00006483"/>
    </source>
</evidence>
<evidence type="ECO:0000313" key="10">
    <source>
        <dbReference type="Proteomes" id="UP000660262"/>
    </source>
</evidence>
<keyword evidence="5 8" id="KW-1133">Transmembrane helix</keyword>
<keyword evidence="6 8" id="KW-0472">Membrane</keyword>
<dbReference type="InterPro" id="IPR004895">
    <property type="entry name" value="Prenylated_rab_accept_PRA1"/>
</dbReference>
<reference evidence="9" key="1">
    <citation type="submission" date="2020-10" db="EMBL/GenBank/DDBJ databases">
        <title>Unveiling of a novel bifunctional photoreceptor, Dualchrome1, isolated from a cosmopolitan green alga.</title>
        <authorList>
            <person name="Suzuki S."/>
            <person name="Kawachi M."/>
        </authorList>
    </citation>
    <scope>NUCLEOTIDE SEQUENCE</scope>
    <source>
        <strain evidence="9">NIES 2893</strain>
    </source>
</reference>
<evidence type="ECO:0000256" key="1">
    <source>
        <dbReference type="ARBA" id="ARBA00002501"/>
    </source>
</evidence>
<gene>
    <name evidence="9" type="ORF">PPROV_000371500</name>
</gene>
<sequence>MSAAAAAPLKTTCLRALQGSSDSPIVDEKTWARFLRDFRAPPFDAPPRNWEEDFMYVRTAGVVSETDTDTGEVRAAQIRTPRLSKPKDNDEWKKRLIANVVYYRSNYAWIGLALLAMHWMSISFSLAAAVMCGGVALVLARPTLRNAYAYHLDTKHVARAGLGPDMGTLSPAAENLRKLDGRNAATVVAGIGGVAFATARADLRSTAVAAVCALLASALAVLVHATLRPLSLGASVEKAASALKSAKSREELKEVLKDGVEGLGAWAKDAVSRASEERKGFFFINKVVGGGGAAGDAGAGAAQQQQAQESEPQRRSLGDADGAIDVDSSPGRKRGALPPGSS</sequence>
<dbReference type="GO" id="GO:0016192">
    <property type="term" value="P:vesicle-mediated transport"/>
    <property type="evidence" value="ECO:0007669"/>
    <property type="project" value="UniProtKB-ARBA"/>
</dbReference>
<comment type="subcellular location">
    <subcellularLocation>
        <location evidence="2">Membrane</location>
        <topology evidence="2">Multi-pass membrane protein</topology>
    </subcellularLocation>
</comment>
<proteinExistence type="inferred from homology"/>
<evidence type="ECO:0000256" key="5">
    <source>
        <dbReference type="ARBA" id="ARBA00022989"/>
    </source>
</evidence>
<feature type="transmembrane region" description="Helical" evidence="8">
    <location>
        <begin position="122"/>
        <end position="140"/>
    </location>
</feature>
<dbReference type="Proteomes" id="UP000660262">
    <property type="component" value="Unassembled WGS sequence"/>
</dbReference>
<name>A0A830HEN4_9CHLO</name>
<feature type="region of interest" description="Disordered" evidence="7">
    <location>
        <begin position="293"/>
        <end position="342"/>
    </location>
</feature>